<evidence type="ECO:0000256" key="14">
    <source>
        <dbReference type="PIRNR" id="PIRNR006404"/>
    </source>
</evidence>
<keyword evidence="7" id="KW-0677">Repeat</keyword>
<keyword evidence="18" id="KW-1185">Reference proteome</keyword>
<comment type="caution">
    <text evidence="17">The sequence shown here is derived from an EMBL/GenBank/DDBJ whole genome shotgun (WGS) entry which is preliminary data.</text>
</comment>
<feature type="transmembrane region" description="Helical" evidence="14">
    <location>
        <begin position="7"/>
        <end position="30"/>
    </location>
</feature>
<keyword evidence="3" id="KW-1003">Cell membrane</keyword>
<name>A0ABW7MQI0_9FLAO</name>
<evidence type="ECO:0000256" key="10">
    <source>
        <dbReference type="ARBA" id="ARBA00022989"/>
    </source>
</evidence>
<evidence type="ECO:0000256" key="11">
    <source>
        <dbReference type="ARBA" id="ARBA00023049"/>
    </source>
</evidence>
<dbReference type="InterPro" id="IPR000644">
    <property type="entry name" value="CBS_dom"/>
</dbReference>
<dbReference type="RefSeq" id="WP_395438333.1">
    <property type="nucleotide sequence ID" value="NZ_JBAWKC010000003.1"/>
</dbReference>
<evidence type="ECO:0000256" key="6">
    <source>
        <dbReference type="ARBA" id="ARBA00022723"/>
    </source>
</evidence>
<keyword evidence="5 14" id="KW-0812">Transmembrane</keyword>
<dbReference type="PROSITE" id="PS51371">
    <property type="entry name" value="CBS"/>
    <property type="match status" value="1"/>
</dbReference>
<keyword evidence="6 14" id="KW-0479">Metal-binding</keyword>
<evidence type="ECO:0000256" key="15">
    <source>
        <dbReference type="PROSITE-ProRule" id="PRU00703"/>
    </source>
</evidence>
<sequence>MKANLNLGSVFGIKIKVHWTFIFLIIWIIFSELKRGGNKVSILFNIALVLAVFVCVILHELGHALTAKYFGIETKQITLLPVGGMASLERIPESPKQELLVTLAGPLVNIIIAVLLYFIIPVQELMQLNFTETLETLSSFTLLNFLFYLYIVNIALVVFNAIPAFPMDGGRILRALLAIKINRVKATQIASTIGQIIAVLFLLIGLLYNPILIFIALVIFLGAYGENQMVQHMAILKGHTVKESVITNITTFSPKDPLKEVIKVIISGTENNFIILENDAIKGLLYYQDIIENAKNENTLVKDIMNTSFKTVKGEDDLNKVYQLIHSQKNSFFPVLENGKLVGAIDSVNLNEFILFQPKLVF</sequence>
<comment type="similarity">
    <text evidence="2 14">Belongs to the peptidase M50B family.</text>
</comment>
<evidence type="ECO:0000256" key="7">
    <source>
        <dbReference type="ARBA" id="ARBA00022737"/>
    </source>
</evidence>
<dbReference type="Proteomes" id="UP001610104">
    <property type="component" value="Unassembled WGS sequence"/>
</dbReference>
<evidence type="ECO:0000256" key="9">
    <source>
        <dbReference type="ARBA" id="ARBA00022833"/>
    </source>
</evidence>
<comment type="caution">
    <text evidence="14">Lacks conserved residue(s) required for the propagation of feature annotation.</text>
</comment>
<keyword evidence="9 14" id="KW-0862">Zinc</keyword>
<evidence type="ECO:0000256" key="2">
    <source>
        <dbReference type="ARBA" id="ARBA00007931"/>
    </source>
</evidence>
<dbReference type="InterPro" id="IPR016483">
    <property type="entry name" value="UCP006404_Pept_M50_CBS"/>
</dbReference>
<protein>
    <recommendedName>
        <fullName evidence="14">Zinc metalloprotease</fullName>
    </recommendedName>
</protein>
<evidence type="ECO:0000256" key="12">
    <source>
        <dbReference type="ARBA" id="ARBA00023122"/>
    </source>
</evidence>
<evidence type="ECO:0000259" key="16">
    <source>
        <dbReference type="PROSITE" id="PS51371"/>
    </source>
</evidence>
<evidence type="ECO:0000256" key="3">
    <source>
        <dbReference type="ARBA" id="ARBA00022475"/>
    </source>
</evidence>
<dbReference type="EMBL" id="JBAWKC010000003">
    <property type="protein sequence ID" value="MFH6769089.1"/>
    <property type="molecule type" value="Genomic_DNA"/>
</dbReference>
<comment type="subcellular location">
    <subcellularLocation>
        <location evidence="1">Cell membrane</location>
        <topology evidence="1">Multi-pass membrane protein</topology>
    </subcellularLocation>
</comment>
<dbReference type="Pfam" id="PF02163">
    <property type="entry name" value="Peptidase_M50"/>
    <property type="match status" value="1"/>
</dbReference>
<dbReference type="InterPro" id="IPR046342">
    <property type="entry name" value="CBS_dom_sf"/>
</dbReference>
<dbReference type="SUPFAM" id="SSF54631">
    <property type="entry name" value="CBS-domain pair"/>
    <property type="match status" value="1"/>
</dbReference>
<feature type="transmembrane region" description="Helical" evidence="14">
    <location>
        <begin position="42"/>
        <end position="61"/>
    </location>
</feature>
<dbReference type="CDD" id="cd06164">
    <property type="entry name" value="S2P-M50_SpoIVFB_CBS"/>
    <property type="match status" value="1"/>
</dbReference>
<evidence type="ECO:0000313" key="18">
    <source>
        <dbReference type="Proteomes" id="UP001610104"/>
    </source>
</evidence>
<feature type="transmembrane region" description="Helical" evidence="14">
    <location>
        <begin position="140"/>
        <end position="165"/>
    </location>
</feature>
<proteinExistence type="inferred from homology"/>
<keyword evidence="12 15" id="KW-0129">CBS domain</keyword>
<keyword evidence="8 14" id="KW-0378">Hydrolase</keyword>
<keyword evidence="10 14" id="KW-1133">Transmembrane helix</keyword>
<evidence type="ECO:0000256" key="13">
    <source>
        <dbReference type="ARBA" id="ARBA00023136"/>
    </source>
</evidence>
<feature type="transmembrane region" description="Helical" evidence="14">
    <location>
        <begin position="99"/>
        <end position="120"/>
    </location>
</feature>
<dbReference type="PANTHER" id="PTHR39188:SF3">
    <property type="entry name" value="STAGE IV SPORULATION PROTEIN FB"/>
    <property type="match status" value="1"/>
</dbReference>
<feature type="domain" description="CBS" evidence="16">
    <location>
        <begin position="305"/>
        <end position="361"/>
    </location>
</feature>
<keyword evidence="11 14" id="KW-0482">Metalloprotease</keyword>
<accession>A0ABW7MQI0</accession>
<reference evidence="17 18" key="1">
    <citation type="submission" date="2024-02" db="EMBL/GenBank/DDBJ databases">
        <title>A Gaetbulibacter species isolated from tidal flats and genomic insights of their niches.</title>
        <authorList>
            <person name="Ye Y."/>
        </authorList>
    </citation>
    <scope>NUCLEOTIDE SEQUENCE [LARGE SCALE GENOMIC DNA]</scope>
    <source>
        <strain evidence="17 18">KEM-8</strain>
    </source>
</reference>
<evidence type="ECO:0000256" key="1">
    <source>
        <dbReference type="ARBA" id="ARBA00004651"/>
    </source>
</evidence>
<comment type="cofactor">
    <cofactor evidence="14">
        <name>Zn(2+)</name>
        <dbReference type="ChEBI" id="CHEBI:29105"/>
    </cofactor>
    <text evidence="14">Binds 1 zinc ion per subunit.</text>
</comment>
<dbReference type="PANTHER" id="PTHR39188">
    <property type="entry name" value="MEMBRANE-ASSOCIATED ZINC METALLOPROTEASE M50B"/>
    <property type="match status" value="1"/>
</dbReference>
<evidence type="ECO:0000256" key="5">
    <source>
        <dbReference type="ARBA" id="ARBA00022692"/>
    </source>
</evidence>
<evidence type="ECO:0000256" key="8">
    <source>
        <dbReference type="ARBA" id="ARBA00022801"/>
    </source>
</evidence>
<gene>
    <name evidence="17" type="ORF">V8G56_10115</name>
</gene>
<dbReference type="GO" id="GO:0008233">
    <property type="term" value="F:peptidase activity"/>
    <property type="evidence" value="ECO:0007669"/>
    <property type="project" value="UniProtKB-KW"/>
</dbReference>
<keyword evidence="4 14" id="KW-0645">Protease</keyword>
<dbReference type="PIRSF" id="PIRSF006404">
    <property type="entry name" value="UCP006404_Pept_M50_CBS"/>
    <property type="match status" value="1"/>
</dbReference>
<organism evidence="17 18">
    <name type="scientific">Gaetbulibacter aquiaggeris</name>
    <dbReference type="NCBI Taxonomy" id="1735373"/>
    <lineage>
        <taxon>Bacteria</taxon>
        <taxon>Pseudomonadati</taxon>
        <taxon>Bacteroidota</taxon>
        <taxon>Flavobacteriia</taxon>
        <taxon>Flavobacteriales</taxon>
        <taxon>Flavobacteriaceae</taxon>
        <taxon>Gaetbulibacter</taxon>
    </lineage>
</organism>
<dbReference type="InterPro" id="IPR008915">
    <property type="entry name" value="Peptidase_M50"/>
</dbReference>
<evidence type="ECO:0000313" key="17">
    <source>
        <dbReference type="EMBL" id="MFH6769089.1"/>
    </source>
</evidence>
<dbReference type="Pfam" id="PF00571">
    <property type="entry name" value="CBS"/>
    <property type="match status" value="1"/>
</dbReference>
<dbReference type="GO" id="GO:0006508">
    <property type="term" value="P:proteolysis"/>
    <property type="evidence" value="ECO:0007669"/>
    <property type="project" value="UniProtKB-KW"/>
</dbReference>
<evidence type="ECO:0000256" key="4">
    <source>
        <dbReference type="ARBA" id="ARBA00022670"/>
    </source>
</evidence>
<keyword evidence="13 14" id="KW-0472">Membrane</keyword>
<dbReference type="Gene3D" id="3.10.580.10">
    <property type="entry name" value="CBS-domain"/>
    <property type="match status" value="1"/>
</dbReference>